<dbReference type="GO" id="GO:0015074">
    <property type="term" value="P:DNA integration"/>
    <property type="evidence" value="ECO:0007669"/>
    <property type="project" value="InterPro"/>
</dbReference>
<keyword evidence="1" id="KW-0238">DNA-binding</keyword>
<dbReference type="Proteomes" id="UP000820818">
    <property type="component" value="Unassembled WGS sequence"/>
</dbReference>
<feature type="domain" description="Tyr recombinase" evidence="4">
    <location>
        <begin position="782"/>
        <end position="988"/>
    </location>
</feature>
<dbReference type="InterPro" id="IPR010998">
    <property type="entry name" value="Integrase_recombinase_N"/>
</dbReference>
<feature type="compositionally biased region" description="Polar residues" evidence="3">
    <location>
        <begin position="266"/>
        <end position="276"/>
    </location>
</feature>
<name>A0AAD5KWQ0_9CRUS</name>
<dbReference type="Gene3D" id="1.10.150.130">
    <property type="match status" value="1"/>
</dbReference>
<dbReference type="PANTHER" id="PTHR31660:SF76">
    <property type="entry name" value="CORE-BINDING (CB) DOMAIN-CONTAINING PROTEIN-RELATED"/>
    <property type="match status" value="1"/>
</dbReference>
<evidence type="ECO:0000256" key="1">
    <source>
        <dbReference type="ARBA" id="ARBA00023125"/>
    </source>
</evidence>
<accession>A0AAD5KWQ0</accession>
<dbReference type="CDD" id="cd09275">
    <property type="entry name" value="RNase_HI_RT_DIRS1"/>
    <property type="match status" value="1"/>
</dbReference>
<dbReference type="Pfam" id="PF00589">
    <property type="entry name" value="Phage_integrase"/>
    <property type="match status" value="1"/>
</dbReference>
<dbReference type="AlphaFoldDB" id="A0AAD5KWQ0"/>
<organism evidence="5 6">
    <name type="scientific">Daphnia sinensis</name>
    <dbReference type="NCBI Taxonomy" id="1820382"/>
    <lineage>
        <taxon>Eukaryota</taxon>
        <taxon>Metazoa</taxon>
        <taxon>Ecdysozoa</taxon>
        <taxon>Arthropoda</taxon>
        <taxon>Crustacea</taxon>
        <taxon>Branchiopoda</taxon>
        <taxon>Diplostraca</taxon>
        <taxon>Cladocera</taxon>
        <taxon>Anomopoda</taxon>
        <taxon>Daphniidae</taxon>
        <taxon>Daphnia</taxon>
        <taxon>Daphnia similis group</taxon>
    </lineage>
</organism>
<evidence type="ECO:0000313" key="5">
    <source>
        <dbReference type="EMBL" id="KAI9551060.1"/>
    </source>
</evidence>
<dbReference type="Gene3D" id="1.10.443.10">
    <property type="entry name" value="Intergrase catalytic core"/>
    <property type="match status" value="1"/>
</dbReference>
<evidence type="ECO:0000313" key="6">
    <source>
        <dbReference type="Proteomes" id="UP000820818"/>
    </source>
</evidence>
<dbReference type="PROSITE" id="PS51898">
    <property type="entry name" value="TYR_RECOMBINASE"/>
    <property type="match status" value="1"/>
</dbReference>
<proteinExistence type="predicted"/>
<dbReference type="GO" id="GO:0003677">
    <property type="term" value="F:DNA binding"/>
    <property type="evidence" value="ECO:0007669"/>
    <property type="project" value="UniProtKB-KW"/>
</dbReference>
<evidence type="ECO:0000256" key="2">
    <source>
        <dbReference type="ARBA" id="ARBA00023172"/>
    </source>
</evidence>
<evidence type="ECO:0000259" key="4">
    <source>
        <dbReference type="PROSITE" id="PS51898"/>
    </source>
</evidence>
<comment type="caution">
    <text evidence="5">The sequence shown here is derived from an EMBL/GenBank/DDBJ whole genome shotgun (WGS) entry which is preliminary data.</text>
</comment>
<gene>
    <name evidence="5" type="ORF">GHT06_007669</name>
</gene>
<feature type="region of interest" description="Disordered" evidence="3">
    <location>
        <begin position="237"/>
        <end position="287"/>
    </location>
</feature>
<keyword evidence="6" id="KW-1185">Reference proteome</keyword>
<dbReference type="SUPFAM" id="SSF47823">
    <property type="entry name" value="lambda integrase-like, N-terminal domain"/>
    <property type="match status" value="1"/>
</dbReference>
<dbReference type="InterPro" id="IPR011010">
    <property type="entry name" value="DNA_brk_join_enz"/>
</dbReference>
<dbReference type="SUPFAM" id="SSF56349">
    <property type="entry name" value="DNA breaking-rejoining enzymes"/>
    <property type="match status" value="1"/>
</dbReference>
<feature type="compositionally biased region" description="Low complexity" evidence="3">
    <location>
        <begin position="248"/>
        <end position="265"/>
    </location>
</feature>
<evidence type="ECO:0000256" key="3">
    <source>
        <dbReference type="SAM" id="MobiDB-lite"/>
    </source>
</evidence>
<protein>
    <recommendedName>
        <fullName evidence="4">Tyr recombinase domain-containing protein</fullName>
    </recommendedName>
</protein>
<sequence>MSAASIESSASVLRQRALFSSANPPLFVATHAIAQLSAIETIVHVIAMLVATQLSAIKIIVHVVARPDHDLVPTRVRVHAQFPGFGLAAVRQTWLLPLKKHLTFLPLNPVKFLDESMERKWLRAKNLPKLKDFQDTMLKSIQYQMIDSMRPMLHAWNQMRVDDPLLNSVESSLRLMGSAFANVSKLRRENVIRQVAPSMKPLLKDPRAFSSRECERLFGSKFIDVMVKEVDDDAKLAKIGRDGGPSHSQNGGNSNRRNGGRIQSSYVSRNNQSSGFNKGGKSDKGNAYFKQTAQGANNRYVNSSYDFTPPFFPKMSPVQSHIGGRLSKFADAWLSLSDDQWILSTVNHGYAIDFVEHPVQHFAPSGCIMSKEMEIVCDQEITTLLAKAPRVFTKLLKPVVAYLRERGIRLIIYLDDLKLQNFYLSHDYGDLNKMVFLTEPAKADLVWWASHLKLCNGKSFFPDNPDLIIFSDASLTGWGAVCDGSQSRGPWTKADAERHINELELLAAYFSLQAFANASESISIQRGVEDGARLERLDASARHVQTTIEHLDCTNRPLCVGLERSASQVRELATATQSLGDQRICIELAEVSRLRLSPICSHSTLLDQDKEREGGSCSREPSLALSALVPPSIANVDRISSNSNSASTLVTLANARATPIESVKEFPSSRVEIIRRRFESKGFSKETVDLLMECVRESTTASYESAWKNWVNWNHEQGSDPLSSSLITILQFLTDLANSNSSYSSVNTSRSMLSSTLDPIDGYKIGEHPTVVQLLKGCFNRKPPKARYNSLWDPEVVLNYLDSLPNNSDLGVAVLSKKLATLLALATISRVSEIMSISFHSLKFSPTAASFSLTRLKKAQHSGPLKSFVLPRFKGKCCPVECLESYVAISREWRDPDSSALFLSIRRPHKPVGSSTLGHWIKTCLSDADLDPSSFSAHSTRGAAASKAVKQGIPVDTVIKTANWSRESTFQKFYHRELVGTTVTEAVLTQISSE</sequence>
<keyword evidence="2" id="KW-0233">DNA recombination</keyword>
<dbReference type="PANTHER" id="PTHR31660">
    <property type="entry name" value="GAG-POL POLYPROTEIN-LIKE PROTEIN-RELATED"/>
    <property type="match status" value="1"/>
</dbReference>
<dbReference type="EMBL" id="WJBH02000052">
    <property type="protein sequence ID" value="KAI9551060.1"/>
    <property type="molecule type" value="Genomic_DNA"/>
</dbReference>
<reference evidence="5" key="1">
    <citation type="submission" date="2022-05" db="EMBL/GenBank/DDBJ databases">
        <title>A multi-omics perspective on studying reproductive biology in Daphnia sinensis.</title>
        <authorList>
            <person name="Jia J."/>
        </authorList>
    </citation>
    <scope>NUCLEOTIDE SEQUENCE</scope>
    <source>
        <strain evidence="5">WSL</strain>
    </source>
</reference>
<dbReference type="InterPro" id="IPR013762">
    <property type="entry name" value="Integrase-like_cat_sf"/>
</dbReference>
<dbReference type="GO" id="GO:0006310">
    <property type="term" value="P:DNA recombination"/>
    <property type="evidence" value="ECO:0007669"/>
    <property type="project" value="UniProtKB-KW"/>
</dbReference>
<dbReference type="InterPro" id="IPR002104">
    <property type="entry name" value="Integrase_catalytic"/>
</dbReference>